<dbReference type="SUPFAM" id="SSF51261">
    <property type="entry name" value="Duplicated hybrid motif"/>
    <property type="match status" value="1"/>
</dbReference>
<proteinExistence type="predicted"/>
<feature type="domain" description="M23ase beta-sheet core" evidence="2">
    <location>
        <begin position="47"/>
        <end position="113"/>
    </location>
</feature>
<evidence type="ECO:0000313" key="4">
    <source>
        <dbReference type="Proteomes" id="UP000289792"/>
    </source>
</evidence>
<dbReference type="InterPro" id="IPR016047">
    <property type="entry name" value="M23ase_b-sheet_dom"/>
</dbReference>
<dbReference type="Pfam" id="PF01551">
    <property type="entry name" value="Peptidase_M23"/>
    <property type="match status" value="2"/>
</dbReference>
<dbReference type="InterPro" id="IPR011055">
    <property type="entry name" value="Dup_hybrid_motif"/>
</dbReference>
<dbReference type="PANTHER" id="PTHR21666:SF289">
    <property type="entry name" value="L-ALA--D-GLU ENDOPEPTIDASE"/>
    <property type="match status" value="1"/>
</dbReference>
<name>A0A4Q0XIT4_9FLAO</name>
<dbReference type="Gene3D" id="2.70.70.10">
    <property type="entry name" value="Glucose Permease (Domain IIA)"/>
    <property type="match status" value="1"/>
</dbReference>
<dbReference type="PANTHER" id="PTHR21666">
    <property type="entry name" value="PEPTIDASE-RELATED"/>
    <property type="match status" value="1"/>
</dbReference>
<dbReference type="RefSeq" id="WP_129016388.1">
    <property type="nucleotide sequence ID" value="NZ_SDDZ01000002.1"/>
</dbReference>
<keyword evidence="1" id="KW-0732">Signal</keyword>
<dbReference type="InterPro" id="IPR050570">
    <property type="entry name" value="Cell_wall_metabolism_enzyme"/>
</dbReference>
<keyword evidence="4" id="KW-1185">Reference proteome</keyword>
<dbReference type="Proteomes" id="UP000289792">
    <property type="component" value="Unassembled WGS sequence"/>
</dbReference>
<reference evidence="3 4" key="1">
    <citation type="submission" date="2019-01" db="EMBL/GenBank/DDBJ databases">
        <title>Genome sequence of the Antarctic species Gelidibacter gilvus ACAM 158(T).</title>
        <authorList>
            <person name="Bowman J.P."/>
        </authorList>
    </citation>
    <scope>NUCLEOTIDE SEQUENCE [LARGE SCALE GENOMIC DNA]</scope>
    <source>
        <strain evidence="3 4">IC158</strain>
    </source>
</reference>
<evidence type="ECO:0000256" key="1">
    <source>
        <dbReference type="ARBA" id="ARBA00022729"/>
    </source>
</evidence>
<organism evidence="3 4">
    <name type="scientific">Gelidibacter gilvus</name>
    <dbReference type="NCBI Taxonomy" id="59602"/>
    <lineage>
        <taxon>Bacteria</taxon>
        <taxon>Pseudomonadati</taxon>
        <taxon>Bacteroidota</taxon>
        <taxon>Flavobacteriia</taxon>
        <taxon>Flavobacteriales</taxon>
        <taxon>Flavobacteriaceae</taxon>
        <taxon>Gelidibacter</taxon>
    </lineage>
</organism>
<dbReference type="CDD" id="cd12797">
    <property type="entry name" value="M23_peptidase"/>
    <property type="match status" value="1"/>
</dbReference>
<dbReference type="AlphaFoldDB" id="A0A4Q0XIT4"/>
<dbReference type="OrthoDB" id="9810477at2"/>
<protein>
    <submittedName>
        <fullName evidence="3">M23 family metallopeptidase</fullName>
    </submittedName>
</protein>
<evidence type="ECO:0000259" key="2">
    <source>
        <dbReference type="Pfam" id="PF01551"/>
    </source>
</evidence>
<accession>A0A4Q0XIT4</accession>
<dbReference type="EMBL" id="SDDZ01000002">
    <property type="protein sequence ID" value="RXJ51390.1"/>
    <property type="molecule type" value="Genomic_DNA"/>
</dbReference>
<dbReference type="GO" id="GO:0004222">
    <property type="term" value="F:metalloendopeptidase activity"/>
    <property type="evidence" value="ECO:0007669"/>
    <property type="project" value="TreeGrafter"/>
</dbReference>
<evidence type="ECO:0000313" key="3">
    <source>
        <dbReference type="EMBL" id="RXJ51390.1"/>
    </source>
</evidence>
<comment type="caution">
    <text evidence="3">The sequence shown here is derived from an EMBL/GenBank/DDBJ whole genome shotgun (WGS) entry which is preliminary data.</text>
</comment>
<sequence length="562" mass="64510">MKFLFIPLFLTTFAFSQVEYPTDYFRSPLDIPVIPSGTFAELRTNHFHAGLDIKTQQREGLNIYTVAEGYISRIKVSHYGYGKVIYITHPNGYTSVYGHLSSYAPIIEAYVKAKQYEQESYEVEMFPAVDELKVKTDEIIAYSGNTGSSGGPHLHFEIRDQQERTINPLLFGLEVQDKKSPFVSGVYAYTKDDNSFVNGRTGRVELRLIPNKNKDYNVESINAYGNIGFGVISYDQQDLAVNQNGINGLQAFFNGHKKFEMDFNRFSFSETRHINRFLDYELYKTKRSRIQKLFVEKGNVLSLYKELDNDGYVKIADSTASVYKIRITDFHGNESWVTIPINGKKMSKTPVSIDTKSKTYIFAEQPTNLNEKNVNVFIPANSFYDDAFIDFKVSNDTIYLHKDIIPLQKNVTLQYDVSNYKDSEIDKLYIAELIGNKRYPSYLNTKRGDNKTLTASSNALGTYALVMDTQGPRISAVNFQDKKWLSNYRYLKFKITDDLSGISNYRATINGKWILMEYEYKTNTLTFDFNDNVVNDTENELKLVVTDNVGNSSTFEATFFRK</sequence>
<feature type="domain" description="M23ase beta-sheet core" evidence="2">
    <location>
        <begin position="133"/>
        <end position="168"/>
    </location>
</feature>
<gene>
    <name evidence="3" type="ORF">ESZ48_05850</name>
</gene>